<proteinExistence type="predicted"/>
<sequence length="113" mass="12988">MYQFTSILFHMNTRNADSLGLTVNFNVDMTAFADRFIELRDLIVFGQVRVKIIFTVKFIKLFNFAVNSKSCANSKLNNLFVQHRQSTRHTQTDRADMSIRLAAEFRGAAAESF</sequence>
<gene>
    <name evidence="1" type="ORF">SDC9_119677</name>
</gene>
<protein>
    <submittedName>
        <fullName evidence="1">Uncharacterized protein</fullName>
    </submittedName>
</protein>
<comment type="caution">
    <text evidence="1">The sequence shown here is derived from an EMBL/GenBank/DDBJ whole genome shotgun (WGS) entry which is preliminary data.</text>
</comment>
<reference evidence="1" key="1">
    <citation type="submission" date="2019-08" db="EMBL/GenBank/DDBJ databases">
        <authorList>
            <person name="Kucharzyk K."/>
            <person name="Murdoch R.W."/>
            <person name="Higgins S."/>
            <person name="Loffler F."/>
        </authorList>
    </citation>
    <scope>NUCLEOTIDE SEQUENCE</scope>
</reference>
<accession>A0A645C6T8</accession>
<name>A0A645C6T8_9ZZZZ</name>
<evidence type="ECO:0000313" key="1">
    <source>
        <dbReference type="EMBL" id="MPM72701.1"/>
    </source>
</evidence>
<dbReference type="EMBL" id="VSSQ01024905">
    <property type="protein sequence ID" value="MPM72701.1"/>
    <property type="molecule type" value="Genomic_DNA"/>
</dbReference>
<dbReference type="AlphaFoldDB" id="A0A645C6T8"/>
<organism evidence="1">
    <name type="scientific">bioreactor metagenome</name>
    <dbReference type="NCBI Taxonomy" id="1076179"/>
    <lineage>
        <taxon>unclassified sequences</taxon>
        <taxon>metagenomes</taxon>
        <taxon>ecological metagenomes</taxon>
    </lineage>
</organism>